<dbReference type="Proteomes" id="UP000308092">
    <property type="component" value="Unassembled WGS sequence"/>
</dbReference>
<feature type="transmembrane region" description="Helical" evidence="7">
    <location>
        <begin position="271"/>
        <end position="293"/>
    </location>
</feature>
<dbReference type="GO" id="GO:0016020">
    <property type="term" value="C:membrane"/>
    <property type="evidence" value="ECO:0007669"/>
    <property type="project" value="UniProtKB-SubCell"/>
</dbReference>
<evidence type="ECO:0000256" key="4">
    <source>
        <dbReference type="ARBA" id="ARBA00023136"/>
    </source>
</evidence>
<name>A0A4S3JEE3_9EURO</name>
<sequence length="376" mass="42039">MVSKTPLEQILQLPAATPPPGVKPNLVDPPNLKAAGLAVILVFWILCTVLLIVRLYTKILVIHKVNLSDYSILLAWAIFMGYFAPAWLMLQVAPGVDQWNMRLKDFSSMLYSSGQYYYVASVLYGCIIFFIKLAILLQFVEVFVPMRQRDRFYWTCHVLIAVNFVFYLISSFLELFCCQPREKFWKPWLQGHCMSMTAVLNVVVSSINSASDIIILVLPQLRIWALHMPLGRKVAVSAVFLVGVMACAASVVRLAYTIRLYESDNISYSRFLAGLWTIPELSIGISVACLPIMPKFFKSINLEHRLSRLGTSLQTLFSGSSSRHRSQGRSSKNSASKPDPYPAVPGEEGSESDQYPLVSMLSRGSSNHPVTTNAAV</sequence>
<comment type="subcellular location">
    <subcellularLocation>
        <location evidence="1">Membrane</location>
        <topology evidence="1">Multi-pass membrane protein</topology>
    </subcellularLocation>
</comment>
<keyword evidence="2 7" id="KW-0812">Transmembrane</keyword>
<dbReference type="PANTHER" id="PTHR33048:SF47">
    <property type="entry name" value="INTEGRAL MEMBRANE PROTEIN-RELATED"/>
    <property type="match status" value="1"/>
</dbReference>
<evidence type="ECO:0000256" key="6">
    <source>
        <dbReference type="SAM" id="MobiDB-lite"/>
    </source>
</evidence>
<evidence type="ECO:0000256" key="2">
    <source>
        <dbReference type="ARBA" id="ARBA00022692"/>
    </source>
</evidence>
<evidence type="ECO:0000313" key="12">
    <source>
        <dbReference type="Proteomes" id="UP000324241"/>
    </source>
</evidence>
<keyword evidence="4 7" id="KW-0472">Membrane</keyword>
<evidence type="ECO:0000256" key="7">
    <source>
        <dbReference type="SAM" id="Phobius"/>
    </source>
</evidence>
<reference evidence="10 11" key="1">
    <citation type="submission" date="2019-03" db="EMBL/GenBank/DDBJ databases">
        <title>The genome sequence of a newly discovered highly antifungal drug resistant Aspergillus species, Aspergillus tanneri NIH 1004.</title>
        <authorList>
            <person name="Mounaud S."/>
            <person name="Singh I."/>
            <person name="Joardar V."/>
            <person name="Pakala S."/>
            <person name="Pakala S."/>
            <person name="Venepally P."/>
            <person name="Hoover J."/>
            <person name="Nierman W."/>
            <person name="Chung J."/>
            <person name="Losada L."/>
        </authorList>
    </citation>
    <scope>NUCLEOTIDE SEQUENCE [LARGE SCALE GENOMIC DNA]</scope>
    <source>
        <strain evidence="10 11">NIH1004</strain>
    </source>
</reference>
<keyword evidence="11" id="KW-1185">Reference proteome</keyword>
<organism evidence="10 11">
    <name type="scientific">Aspergillus tanneri</name>
    <dbReference type="NCBI Taxonomy" id="1220188"/>
    <lineage>
        <taxon>Eukaryota</taxon>
        <taxon>Fungi</taxon>
        <taxon>Dikarya</taxon>
        <taxon>Ascomycota</taxon>
        <taxon>Pezizomycotina</taxon>
        <taxon>Eurotiomycetes</taxon>
        <taxon>Eurotiomycetidae</taxon>
        <taxon>Eurotiales</taxon>
        <taxon>Aspergillaceae</taxon>
        <taxon>Aspergillus</taxon>
        <taxon>Aspergillus subgen. Circumdati</taxon>
    </lineage>
</organism>
<dbReference type="Proteomes" id="UP000324241">
    <property type="component" value="Unassembled WGS sequence"/>
</dbReference>
<dbReference type="RefSeq" id="XP_033426419.1">
    <property type="nucleotide sequence ID" value="XM_033570387.1"/>
</dbReference>
<evidence type="ECO:0000313" key="10">
    <source>
        <dbReference type="EMBL" id="THC93530.1"/>
    </source>
</evidence>
<evidence type="ECO:0000256" key="3">
    <source>
        <dbReference type="ARBA" id="ARBA00022989"/>
    </source>
</evidence>
<dbReference type="EMBL" id="SOSA01000259">
    <property type="protein sequence ID" value="THC93530.1"/>
    <property type="molecule type" value="Genomic_DNA"/>
</dbReference>
<evidence type="ECO:0000313" key="11">
    <source>
        <dbReference type="Proteomes" id="UP000308092"/>
    </source>
</evidence>
<dbReference type="Pfam" id="PF20684">
    <property type="entry name" value="Fung_rhodopsin"/>
    <property type="match status" value="1"/>
</dbReference>
<keyword evidence="3 7" id="KW-1133">Transmembrane helix</keyword>
<feature type="transmembrane region" description="Helical" evidence="7">
    <location>
        <begin position="196"/>
        <end position="218"/>
    </location>
</feature>
<evidence type="ECO:0000256" key="5">
    <source>
        <dbReference type="ARBA" id="ARBA00038359"/>
    </source>
</evidence>
<evidence type="ECO:0000259" key="8">
    <source>
        <dbReference type="Pfam" id="PF20684"/>
    </source>
</evidence>
<feature type="transmembrane region" description="Helical" evidence="7">
    <location>
        <begin position="152"/>
        <end position="176"/>
    </location>
</feature>
<dbReference type="OrthoDB" id="4682787at2759"/>
<dbReference type="GeneID" id="54328443"/>
<proteinExistence type="inferred from homology"/>
<dbReference type="AlphaFoldDB" id="A0A4S3JEE3"/>
<dbReference type="VEuPathDB" id="FungiDB:EYZ11_006990"/>
<protein>
    <recommendedName>
        <fullName evidence="8">Rhodopsin domain-containing protein</fullName>
    </recommendedName>
</protein>
<feature type="transmembrane region" description="Helical" evidence="7">
    <location>
        <begin position="34"/>
        <end position="53"/>
    </location>
</feature>
<comment type="similarity">
    <text evidence="5">Belongs to the SAT4 family.</text>
</comment>
<feature type="transmembrane region" description="Helical" evidence="7">
    <location>
        <begin position="73"/>
        <end position="96"/>
    </location>
</feature>
<evidence type="ECO:0000256" key="1">
    <source>
        <dbReference type="ARBA" id="ARBA00004141"/>
    </source>
</evidence>
<feature type="compositionally biased region" description="Polar residues" evidence="6">
    <location>
        <begin position="362"/>
        <end position="376"/>
    </location>
</feature>
<gene>
    <name evidence="9" type="ORF">ATNIH1004_005741</name>
    <name evidence="10" type="ORF">EYZ11_006990</name>
</gene>
<comment type="caution">
    <text evidence="10">The sequence shown here is derived from an EMBL/GenBank/DDBJ whole genome shotgun (WGS) entry which is preliminary data.</text>
</comment>
<dbReference type="EMBL" id="QUQM01000004">
    <property type="protein sequence ID" value="KAA8647058.1"/>
    <property type="molecule type" value="Genomic_DNA"/>
</dbReference>
<feature type="transmembrane region" description="Helical" evidence="7">
    <location>
        <begin position="230"/>
        <end position="251"/>
    </location>
</feature>
<feature type="region of interest" description="Disordered" evidence="6">
    <location>
        <begin position="317"/>
        <end position="376"/>
    </location>
</feature>
<dbReference type="PANTHER" id="PTHR33048">
    <property type="entry name" value="PTH11-LIKE INTEGRAL MEMBRANE PROTEIN (AFU_ORTHOLOGUE AFUA_5G11245)"/>
    <property type="match status" value="1"/>
</dbReference>
<reference evidence="9 12" key="2">
    <citation type="submission" date="2019-08" db="EMBL/GenBank/DDBJ databases">
        <title>The genome sequence of a newly discovered highly antifungal drug resistant Aspergillus species, Aspergillus tanneri NIH 1004.</title>
        <authorList>
            <person name="Mounaud S."/>
            <person name="Singh I."/>
            <person name="Joardar V."/>
            <person name="Pakala S."/>
            <person name="Pakala S."/>
            <person name="Venepally P."/>
            <person name="Chung J.K."/>
            <person name="Losada L."/>
            <person name="Nierman W.C."/>
        </authorList>
    </citation>
    <scope>NUCLEOTIDE SEQUENCE [LARGE SCALE GENOMIC DNA]</scope>
    <source>
        <strain evidence="9 12">NIH1004</strain>
    </source>
</reference>
<accession>A0A4S3JEE3</accession>
<dbReference type="STRING" id="1220188.A0A4S3JEE3"/>
<dbReference type="InterPro" id="IPR052337">
    <property type="entry name" value="SAT4-like"/>
</dbReference>
<evidence type="ECO:0000313" key="9">
    <source>
        <dbReference type="EMBL" id="KAA8647058.1"/>
    </source>
</evidence>
<dbReference type="InterPro" id="IPR049326">
    <property type="entry name" value="Rhodopsin_dom_fungi"/>
</dbReference>
<feature type="domain" description="Rhodopsin" evidence="8">
    <location>
        <begin position="53"/>
        <end position="297"/>
    </location>
</feature>
<feature type="transmembrane region" description="Helical" evidence="7">
    <location>
        <begin position="116"/>
        <end position="140"/>
    </location>
</feature>